<gene>
    <name evidence="3" type="primary">LOC120269180</name>
</gene>
<proteinExistence type="predicted"/>
<feature type="region of interest" description="Disordered" evidence="1">
    <location>
        <begin position="95"/>
        <end position="124"/>
    </location>
</feature>
<dbReference type="Proteomes" id="UP001515500">
    <property type="component" value="Chromosome 9"/>
</dbReference>
<sequence>MENDSDSDSPEEVTAEQSIRQYEEIKKVQKENKLREAHEGKERRRQWAQRRTKEKPTEENVPKVSKTEEQPEPLNIPGMLPSNIVSLLAAREKVVFSSDSEEDTHQKPTKRKRRQKNSGPDTVLLKDIPSAECSKNSLEFLKRRKTQVARSSAVLKNANQALRLLSSQGLVSKN</sequence>
<dbReference type="AlphaFoldDB" id="A0AB40BZH8"/>
<accession>A0AB40BZH8</accession>
<feature type="region of interest" description="Disordered" evidence="1">
    <location>
        <begin position="1"/>
        <end position="80"/>
    </location>
</feature>
<keyword evidence="2" id="KW-1185">Reference proteome</keyword>
<dbReference type="RefSeq" id="XP_039132444.1">
    <property type="nucleotide sequence ID" value="XM_039276510.1"/>
</dbReference>
<dbReference type="GeneID" id="120269180"/>
<dbReference type="PANTHER" id="PTHR36387">
    <property type="entry name" value="UDP-N-ACETYLMURAMOYL-L-ALANYL-D-GLUTAMATE-2, 6-DIAMINOPIMELATE LIGASE"/>
    <property type="match status" value="1"/>
</dbReference>
<name>A0AB40BZH8_DIOCR</name>
<feature type="compositionally biased region" description="Acidic residues" evidence="1">
    <location>
        <begin position="1"/>
        <end position="14"/>
    </location>
</feature>
<feature type="compositionally biased region" description="Basic and acidic residues" evidence="1">
    <location>
        <begin position="54"/>
        <end position="69"/>
    </location>
</feature>
<feature type="compositionally biased region" description="Basic residues" evidence="1">
    <location>
        <begin position="107"/>
        <end position="116"/>
    </location>
</feature>
<protein>
    <submittedName>
        <fullName evidence="3">Uncharacterized protein LOC120269180</fullName>
    </submittedName>
</protein>
<evidence type="ECO:0000313" key="3">
    <source>
        <dbReference type="RefSeq" id="XP_039132444.1"/>
    </source>
</evidence>
<reference evidence="3" key="1">
    <citation type="submission" date="2025-08" db="UniProtKB">
        <authorList>
            <consortium name="RefSeq"/>
        </authorList>
    </citation>
    <scope>IDENTIFICATION</scope>
</reference>
<feature type="compositionally biased region" description="Basic and acidic residues" evidence="1">
    <location>
        <begin position="21"/>
        <end position="42"/>
    </location>
</feature>
<evidence type="ECO:0000313" key="2">
    <source>
        <dbReference type="Proteomes" id="UP001515500"/>
    </source>
</evidence>
<evidence type="ECO:0000256" key="1">
    <source>
        <dbReference type="SAM" id="MobiDB-lite"/>
    </source>
</evidence>
<feature type="compositionally biased region" description="Basic residues" evidence="1">
    <location>
        <begin position="43"/>
        <end position="53"/>
    </location>
</feature>
<organism evidence="2 3">
    <name type="scientific">Dioscorea cayennensis subsp. rotundata</name>
    <name type="common">White Guinea yam</name>
    <name type="synonym">Dioscorea rotundata</name>
    <dbReference type="NCBI Taxonomy" id="55577"/>
    <lineage>
        <taxon>Eukaryota</taxon>
        <taxon>Viridiplantae</taxon>
        <taxon>Streptophyta</taxon>
        <taxon>Embryophyta</taxon>
        <taxon>Tracheophyta</taxon>
        <taxon>Spermatophyta</taxon>
        <taxon>Magnoliopsida</taxon>
        <taxon>Liliopsida</taxon>
        <taxon>Dioscoreales</taxon>
        <taxon>Dioscoreaceae</taxon>
        <taxon>Dioscorea</taxon>
    </lineage>
</organism>
<dbReference type="PANTHER" id="PTHR36387:SF2">
    <property type="entry name" value="UDP-N-ACETYLMURAMOYL-L-ALANYL-D-GLUTAMATE-2, 6-DIAMINOPIMELATE LIGASE"/>
    <property type="match status" value="1"/>
</dbReference>